<protein>
    <recommendedName>
        <fullName evidence="5">CCT domain-containing protein</fullName>
    </recommendedName>
</protein>
<dbReference type="PROSITE" id="PS51017">
    <property type="entry name" value="CCT"/>
    <property type="match status" value="1"/>
</dbReference>
<feature type="compositionally biased region" description="Low complexity" evidence="4">
    <location>
        <begin position="81"/>
        <end position="90"/>
    </location>
</feature>
<dbReference type="EMBL" id="PYDT01000007">
    <property type="protein sequence ID" value="THU55563.1"/>
    <property type="molecule type" value="Genomic_DNA"/>
</dbReference>
<dbReference type="PANTHER" id="PTHR31874">
    <property type="entry name" value="CCT MOTIF FAMILY PROTEIN, EXPRESSED"/>
    <property type="match status" value="1"/>
</dbReference>
<evidence type="ECO:0000256" key="3">
    <source>
        <dbReference type="PROSITE-ProRule" id="PRU00357"/>
    </source>
</evidence>
<evidence type="ECO:0000313" key="7">
    <source>
        <dbReference type="Proteomes" id="UP000317650"/>
    </source>
</evidence>
<organism evidence="6 7">
    <name type="scientific">Musa balbisiana</name>
    <name type="common">Banana</name>
    <dbReference type="NCBI Taxonomy" id="52838"/>
    <lineage>
        <taxon>Eukaryota</taxon>
        <taxon>Viridiplantae</taxon>
        <taxon>Streptophyta</taxon>
        <taxon>Embryophyta</taxon>
        <taxon>Tracheophyta</taxon>
        <taxon>Spermatophyta</taxon>
        <taxon>Magnoliopsida</taxon>
        <taxon>Liliopsida</taxon>
        <taxon>Zingiberales</taxon>
        <taxon>Musaceae</taxon>
        <taxon>Musa</taxon>
    </lineage>
</organism>
<dbReference type="InterPro" id="IPR052453">
    <property type="entry name" value="CONSTANS-like_ZF"/>
</dbReference>
<accession>A0A4S8J2I6</accession>
<dbReference type="PANTHER" id="PTHR31874:SF25">
    <property type="entry name" value="CCT MOTIF FAMILY PROTEIN"/>
    <property type="match status" value="1"/>
</dbReference>
<evidence type="ECO:0000313" key="6">
    <source>
        <dbReference type="EMBL" id="THU55563.1"/>
    </source>
</evidence>
<feature type="domain" description="CCT" evidence="5">
    <location>
        <begin position="300"/>
        <end position="342"/>
    </location>
</feature>
<dbReference type="STRING" id="52838.A0A4S8J2I6"/>
<dbReference type="Proteomes" id="UP000317650">
    <property type="component" value="Chromosome 11"/>
</dbReference>
<feature type="region of interest" description="Disordered" evidence="4">
    <location>
        <begin position="30"/>
        <end position="97"/>
    </location>
</feature>
<dbReference type="InterPro" id="IPR010402">
    <property type="entry name" value="CCT_domain"/>
</dbReference>
<evidence type="ECO:0000259" key="5">
    <source>
        <dbReference type="PROSITE" id="PS51017"/>
    </source>
</evidence>
<gene>
    <name evidence="6" type="ORF">C4D60_Mb11t07890</name>
</gene>
<feature type="compositionally biased region" description="Basic residues" evidence="4">
    <location>
        <begin position="51"/>
        <end position="72"/>
    </location>
</feature>
<sequence length="350" mass="38927">MCPDLLQLSTPSPILLEKVRDILPRRSKLEEKVFPFPAPSADELSSGSMRSSRRSRSKARRPKYVSLRRHLAPRPPPSPADPSDMFSSAAADDDDDATARCHQLDLFPLQPEHLDRDPHVACLLDDRGGGGEPTLAALLGCGGGGDSSSGSPSPVSLASRSMNREEEEEEEEEEGGDGDGLARRALRGRERWAYCRSSSSSSEEEVASSAAEGNGGVDLWRCVTPQALALKLDYEEILAVWSDRGPLYMDGEGPQVVPQLQHPCHSAVLPVLVEVGCRSSSPWKVPEQRAEGKERSGMSREARVMRYKEKRRNRLFAKRIRYEVRKFNAEKRPRVKGRFVRRNDEDEDHS</sequence>
<keyword evidence="2 3" id="KW-0539">Nucleus</keyword>
<reference evidence="6 7" key="1">
    <citation type="journal article" date="2019" name="Nat. Plants">
        <title>Genome sequencing of Musa balbisiana reveals subgenome evolution and function divergence in polyploid bananas.</title>
        <authorList>
            <person name="Yao X."/>
        </authorList>
    </citation>
    <scope>NUCLEOTIDE SEQUENCE [LARGE SCALE GENOMIC DNA]</scope>
    <source>
        <strain evidence="7">cv. DH-PKW</strain>
        <tissue evidence="6">Leaves</tissue>
    </source>
</reference>
<proteinExistence type="predicted"/>
<feature type="region of interest" description="Disordered" evidence="4">
    <location>
        <begin position="135"/>
        <end position="183"/>
    </location>
</feature>
<comment type="caution">
    <text evidence="6">The sequence shown here is derived from an EMBL/GenBank/DDBJ whole genome shotgun (WGS) entry which is preliminary data.</text>
</comment>
<name>A0A4S8J2I6_MUSBA</name>
<evidence type="ECO:0000256" key="1">
    <source>
        <dbReference type="ARBA" id="ARBA00004123"/>
    </source>
</evidence>
<comment type="subcellular location">
    <subcellularLocation>
        <location evidence="1 3">Nucleus</location>
    </subcellularLocation>
</comment>
<dbReference type="GO" id="GO:0006355">
    <property type="term" value="P:regulation of DNA-templated transcription"/>
    <property type="evidence" value="ECO:0007669"/>
    <property type="project" value="TreeGrafter"/>
</dbReference>
<dbReference type="GO" id="GO:0005634">
    <property type="term" value="C:nucleus"/>
    <property type="evidence" value="ECO:0007669"/>
    <property type="project" value="UniProtKB-SubCell"/>
</dbReference>
<evidence type="ECO:0000256" key="2">
    <source>
        <dbReference type="ARBA" id="ARBA00023242"/>
    </source>
</evidence>
<feature type="compositionally biased region" description="Acidic residues" evidence="4">
    <location>
        <begin position="165"/>
        <end position="177"/>
    </location>
</feature>
<dbReference type="AlphaFoldDB" id="A0A4S8J2I6"/>
<evidence type="ECO:0000256" key="4">
    <source>
        <dbReference type="SAM" id="MobiDB-lite"/>
    </source>
</evidence>
<keyword evidence="7" id="KW-1185">Reference proteome</keyword>
<feature type="compositionally biased region" description="Low complexity" evidence="4">
    <location>
        <begin position="148"/>
        <end position="161"/>
    </location>
</feature>
<dbReference type="Pfam" id="PF06203">
    <property type="entry name" value="CCT"/>
    <property type="match status" value="1"/>
</dbReference>